<dbReference type="PROSITE" id="PS50089">
    <property type="entry name" value="ZF_RING_2"/>
    <property type="match status" value="1"/>
</dbReference>
<dbReference type="Pfam" id="PF13639">
    <property type="entry name" value="zf-RING_2"/>
    <property type="match status" value="1"/>
</dbReference>
<evidence type="ECO:0000256" key="10">
    <source>
        <dbReference type="PROSITE-ProRule" id="PRU00175"/>
    </source>
</evidence>
<accession>A0ABY8EHU3</accession>
<feature type="transmembrane region" description="Helical" evidence="12">
    <location>
        <begin position="296"/>
        <end position="317"/>
    </location>
</feature>
<keyword evidence="7" id="KW-0862">Zinc</keyword>
<dbReference type="Gene3D" id="3.50.30.30">
    <property type="match status" value="1"/>
</dbReference>
<dbReference type="InterPro" id="IPR001841">
    <property type="entry name" value="Znf_RING"/>
</dbReference>
<dbReference type="SUPFAM" id="SSF52025">
    <property type="entry name" value="PA domain"/>
    <property type="match status" value="1"/>
</dbReference>
<evidence type="ECO:0000313" key="16">
    <source>
        <dbReference type="Proteomes" id="UP000818624"/>
    </source>
</evidence>
<keyword evidence="15" id="KW-0012">Acyltransferase</keyword>
<dbReference type="EC" id="2.3.2.27" evidence="3"/>
<sequence length="490" mass="53073">MHARCAAAVALLGMWGVACTQSARASTVPHVGPYDQLARYGFVGSMVSDDVVAPLPSADGTSEEGAPDTPNPRTQWPGNKIVVLSADTSYLTRPAAFGPGKVDDDGLWGHLLPIRLFYGEQDADGVVPNYGCPTASHAAMPPTSTSTWAGLWGANAARRPPPDWIALVERGECAFSDKVRLAQELGAIAVVVGDAKHEYDEDSQIERLVSLRDIPWDNDEWDTGETRPITMYPDGDADDIVIPSCFVIRSSYLELLELVHESLSASSGGLFRRHADGLEVGLFLDSSLPDLSAVDLGMLLLFMPSILTIVFVIVQHLKQVIKQYRERASVHAVRHLPCYRWHAEGAWELLPASSQPAAPPKGAGWLAHAAYYVSSAYDRARSAVARWAAGCSAPQAAPRAETEAAVALEAQSERVPLALDPEPVPEAIATALDVRRYAQDVCPICLAGFEEGDHVRVLPCGHVYHQDEVDDWLTGTRRLCPTCKRDILAE</sequence>
<dbReference type="EMBL" id="CP046234">
    <property type="protein sequence ID" value="WFD45418.1"/>
    <property type="molecule type" value="Genomic_DNA"/>
</dbReference>
<keyword evidence="13" id="KW-0732">Signal</keyword>
<dbReference type="Gene3D" id="3.30.40.10">
    <property type="entry name" value="Zinc/RING finger domain, C3HC4 (zinc finger)"/>
    <property type="match status" value="1"/>
</dbReference>
<evidence type="ECO:0000256" key="9">
    <source>
        <dbReference type="ARBA" id="ARBA00023136"/>
    </source>
</evidence>
<evidence type="ECO:0000256" key="4">
    <source>
        <dbReference type="ARBA" id="ARBA00022692"/>
    </source>
</evidence>
<keyword evidence="16" id="KW-1185">Reference proteome</keyword>
<keyword evidence="5" id="KW-0479">Metal-binding</keyword>
<evidence type="ECO:0000256" key="2">
    <source>
        <dbReference type="ARBA" id="ARBA00004167"/>
    </source>
</evidence>
<evidence type="ECO:0000256" key="12">
    <source>
        <dbReference type="SAM" id="Phobius"/>
    </source>
</evidence>
<evidence type="ECO:0000256" key="3">
    <source>
        <dbReference type="ARBA" id="ARBA00012483"/>
    </source>
</evidence>
<dbReference type="SUPFAM" id="SSF57850">
    <property type="entry name" value="RING/U-box"/>
    <property type="match status" value="1"/>
</dbReference>
<name>A0ABY8EHU3_MALFU</name>
<keyword evidence="4 12" id="KW-0812">Transmembrane</keyword>
<dbReference type="InterPro" id="IPR051653">
    <property type="entry name" value="E3_ligase_sorting_rcpt"/>
</dbReference>
<keyword evidence="15" id="KW-0808">Transferase</keyword>
<evidence type="ECO:0000256" key="7">
    <source>
        <dbReference type="ARBA" id="ARBA00022833"/>
    </source>
</evidence>
<dbReference type="PANTHER" id="PTHR47168:SF1">
    <property type="entry name" value="OS02G0798600 PROTEIN"/>
    <property type="match status" value="1"/>
</dbReference>
<dbReference type="Proteomes" id="UP000818624">
    <property type="component" value="Chromosome 1"/>
</dbReference>
<dbReference type="InterPro" id="IPR046450">
    <property type="entry name" value="PA_dom_sf"/>
</dbReference>
<keyword evidence="8 12" id="KW-1133">Transmembrane helix</keyword>
<comment type="subcellular location">
    <subcellularLocation>
        <location evidence="2">Membrane</location>
        <topology evidence="2">Single-pass membrane protein</topology>
    </subcellularLocation>
</comment>
<keyword evidence="9 12" id="KW-0472">Membrane</keyword>
<feature type="region of interest" description="Disordered" evidence="11">
    <location>
        <begin position="54"/>
        <end position="77"/>
    </location>
</feature>
<evidence type="ECO:0000256" key="11">
    <source>
        <dbReference type="SAM" id="MobiDB-lite"/>
    </source>
</evidence>
<feature type="signal peptide" evidence="13">
    <location>
        <begin position="1"/>
        <end position="25"/>
    </location>
</feature>
<evidence type="ECO:0000313" key="15">
    <source>
        <dbReference type="EMBL" id="WFD45418.1"/>
    </source>
</evidence>
<evidence type="ECO:0000256" key="13">
    <source>
        <dbReference type="SAM" id="SignalP"/>
    </source>
</evidence>
<keyword evidence="6 10" id="KW-0863">Zinc-finger</keyword>
<dbReference type="Pfam" id="PF02225">
    <property type="entry name" value="PA"/>
    <property type="match status" value="1"/>
</dbReference>
<evidence type="ECO:0000256" key="5">
    <source>
        <dbReference type="ARBA" id="ARBA00022723"/>
    </source>
</evidence>
<feature type="chain" id="PRO_5046212032" description="RING-type E3 ubiquitin transferase" evidence="13">
    <location>
        <begin position="26"/>
        <end position="490"/>
    </location>
</feature>
<gene>
    <name evidence="15" type="ORF">GLX27_000038</name>
</gene>
<dbReference type="SMART" id="SM00184">
    <property type="entry name" value="RING"/>
    <property type="match status" value="1"/>
</dbReference>
<dbReference type="InterPro" id="IPR013083">
    <property type="entry name" value="Znf_RING/FYVE/PHD"/>
</dbReference>
<protein>
    <recommendedName>
        <fullName evidence="3">RING-type E3 ubiquitin transferase</fullName>
        <ecNumber evidence="3">2.3.2.27</ecNumber>
    </recommendedName>
</protein>
<dbReference type="InterPro" id="IPR003137">
    <property type="entry name" value="PA_domain"/>
</dbReference>
<evidence type="ECO:0000256" key="8">
    <source>
        <dbReference type="ARBA" id="ARBA00022989"/>
    </source>
</evidence>
<proteinExistence type="predicted"/>
<reference evidence="15 16" key="1">
    <citation type="journal article" date="2020" name="Elife">
        <title>Loss of centromere function drives karyotype evolution in closely related Malassezia species.</title>
        <authorList>
            <person name="Sankaranarayanan S.R."/>
            <person name="Ianiri G."/>
            <person name="Coelho M.A."/>
            <person name="Reza M.H."/>
            <person name="Thimmappa B.C."/>
            <person name="Ganguly P."/>
            <person name="Vadnala R.N."/>
            <person name="Sun S."/>
            <person name="Siddharthan R."/>
            <person name="Tellgren-Roth C."/>
            <person name="Dawson T.L."/>
            <person name="Heitman J."/>
            <person name="Sanyal K."/>
        </authorList>
    </citation>
    <scope>NUCLEOTIDE SEQUENCE [LARGE SCALE GENOMIC DNA]</scope>
    <source>
        <strain evidence="15">CBS14141</strain>
    </source>
</reference>
<feature type="domain" description="RING-type" evidence="14">
    <location>
        <begin position="442"/>
        <end position="484"/>
    </location>
</feature>
<evidence type="ECO:0000256" key="1">
    <source>
        <dbReference type="ARBA" id="ARBA00000900"/>
    </source>
</evidence>
<dbReference type="PROSITE" id="PS51257">
    <property type="entry name" value="PROKAR_LIPOPROTEIN"/>
    <property type="match status" value="1"/>
</dbReference>
<evidence type="ECO:0000259" key="14">
    <source>
        <dbReference type="PROSITE" id="PS50089"/>
    </source>
</evidence>
<comment type="catalytic activity">
    <reaction evidence="1">
        <text>S-ubiquitinyl-[E2 ubiquitin-conjugating enzyme]-L-cysteine + [acceptor protein]-L-lysine = [E2 ubiquitin-conjugating enzyme]-L-cysteine + N(6)-ubiquitinyl-[acceptor protein]-L-lysine.</text>
        <dbReference type="EC" id="2.3.2.27"/>
    </reaction>
</comment>
<dbReference type="PANTHER" id="PTHR47168">
    <property type="entry name" value="RING ZINC FINGER DOMAIN SUPERFAMILY PROTEIN-RELATED"/>
    <property type="match status" value="1"/>
</dbReference>
<organism evidence="15 16">
    <name type="scientific">Malassezia furfur</name>
    <name type="common">Pityriasis versicolor infection agent</name>
    <name type="synonym">Pityrosporum furfur</name>
    <dbReference type="NCBI Taxonomy" id="55194"/>
    <lineage>
        <taxon>Eukaryota</taxon>
        <taxon>Fungi</taxon>
        <taxon>Dikarya</taxon>
        <taxon>Basidiomycota</taxon>
        <taxon>Ustilaginomycotina</taxon>
        <taxon>Malasseziomycetes</taxon>
        <taxon>Malasseziales</taxon>
        <taxon>Malasseziaceae</taxon>
        <taxon>Malassezia</taxon>
    </lineage>
</organism>
<dbReference type="GO" id="GO:0061630">
    <property type="term" value="F:ubiquitin protein ligase activity"/>
    <property type="evidence" value="ECO:0007669"/>
    <property type="project" value="UniProtKB-EC"/>
</dbReference>
<evidence type="ECO:0000256" key="6">
    <source>
        <dbReference type="ARBA" id="ARBA00022771"/>
    </source>
</evidence>